<dbReference type="EMBL" id="JAWDGP010005130">
    <property type="protein sequence ID" value="KAK3759389.1"/>
    <property type="molecule type" value="Genomic_DNA"/>
</dbReference>
<evidence type="ECO:0000313" key="2">
    <source>
        <dbReference type="Proteomes" id="UP001283361"/>
    </source>
</evidence>
<dbReference type="Proteomes" id="UP001283361">
    <property type="component" value="Unassembled WGS sequence"/>
</dbReference>
<gene>
    <name evidence="1" type="ORF">RRG08_023507</name>
</gene>
<accession>A0AAE1D6N4</accession>
<dbReference type="AlphaFoldDB" id="A0AAE1D6N4"/>
<evidence type="ECO:0000313" key="1">
    <source>
        <dbReference type="EMBL" id="KAK3759389.1"/>
    </source>
</evidence>
<reference evidence="1" key="1">
    <citation type="journal article" date="2023" name="G3 (Bethesda)">
        <title>A reference genome for the long-term kleptoplast-retaining sea slug Elysia crispata morphotype clarki.</title>
        <authorList>
            <person name="Eastman K.E."/>
            <person name="Pendleton A.L."/>
            <person name="Shaikh M.A."/>
            <person name="Suttiyut T."/>
            <person name="Ogas R."/>
            <person name="Tomko P."/>
            <person name="Gavelis G."/>
            <person name="Widhalm J.R."/>
            <person name="Wisecaver J.H."/>
        </authorList>
    </citation>
    <scope>NUCLEOTIDE SEQUENCE</scope>
    <source>
        <strain evidence="1">ECLA1</strain>
    </source>
</reference>
<organism evidence="1 2">
    <name type="scientific">Elysia crispata</name>
    <name type="common">lettuce slug</name>
    <dbReference type="NCBI Taxonomy" id="231223"/>
    <lineage>
        <taxon>Eukaryota</taxon>
        <taxon>Metazoa</taxon>
        <taxon>Spiralia</taxon>
        <taxon>Lophotrochozoa</taxon>
        <taxon>Mollusca</taxon>
        <taxon>Gastropoda</taxon>
        <taxon>Heterobranchia</taxon>
        <taxon>Euthyneura</taxon>
        <taxon>Panpulmonata</taxon>
        <taxon>Sacoglossa</taxon>
        <taxon>Placobranchoidea</taxon>
        <taxon>Plakobranchidae</taxon>
        <taxon>Elysia</taxon>
    </lineage>
</organism>
<comment type="caution">
    <text evidence="1">The sequence shown here is derived from an EMBL/GenBank/DDBJ whole genome shotgun (WGS) entry which is preliminary data.</text>
</comment>
<name>A0AAE1D6N4_9GAST</name>
<sequence>MVASDPIRGDNAGKSLEMWRQVLLWQYDDFSLECGSLNISFVSGGLIGTVEGNKHCTTEGQENPNEECDQWSALSQDITRRWTGQSSVLNFRSTANTRDPRLRTVEKEQRGGGCAGTGRGLYRENKDIKQNAVDGVDDVDDVDAVNDAYDVDAIDMKMLWIL</sequence>
<protein>
    <submittedName>
        <fullName evidence="1">Uncharacterized protein</fullName>
    </submittedName>
</protein>
<keyword evidence="2" id="KW-1185">Reference proteome</keyword>
<proteinExistence type="predicted"/>